<protein>
    <submittedName>
        <fullName evidence="4">Phosphinothricin acetyltransferase</fullName>
    </submittedName>
</protein>
<gene>
    <name evidence="4" type="ORF">SAMN04488508_11439</name>
</gene>
<dbReference type="InterPro" id="IPR016181">
    <property type="entry name" value="Acyl_CoA_acyltransferase"/>
</dbReference>
<proteinExistence type="predicted"/>
<keyword evidence="5" id="KW-1185">Reference proteome</keyword>
<dbReference type="CDD" id="cd04301">
    <property type="entry name" value="NAT_SF"/>
    <property type="match status" value="1"/>
</dbReference>
<evidence type="ECO:0000256" key="1">
    <source>
        <dbReference type="ARBA" id="ARBA00022679"/>
    </source>
</evidence>
<evidence type="ECO:0000256" key="2">
    <source>
        <dbReference type="ARBA" id="ARBA00023315"/>
    </source>
</evidence>
<dbReference type="OrthoDB" id="9799096at2"/>
<evidence type="ECO:0000259" key="3">
    <source>
        <dbReference type="PROSITE" id="PS51186"/>
    </source>
</evidence>
<dbReference type="RefSeq" id="WP_073321759.1">
    <property type="nucleotide sequence ID" value="NZ_FQYP01000014.1"/>
</dbReference>
<dbReference type="Proteomes" id="UP000184432">
    <property type="component" value="Unassembled WGS sequence"/>
</dbReference>
<dbReference type="EMBL" id="FQYP01000014">
    <property type="protein sequence ID" value="SHJ67185.1"/>
    <property type="molecule type" value="Genomic_DNA"/>
</dbReference>
<dbReference type="Pfam" id="PF00583">
    <property type="entry name" value="Acetyltransf_1"/>
    <property type="match status" value="1"/>
</dbReference>
<organism evidence="4 5">
    <name type="scientific">Aquimarina spongiae</name>
    <dbReference type="NCBI Taxonomy" id="570521"/>
    <lineage>
        <taxon>Bacteria</taxon>
        <taxon>Pseudomonadati</taxon>
        <taxon>Bacteroidota</taxon>
        <taxon>Flavobacteriia</taxon>
        <taxon>Flavobacteriales</taxon>
        <taxon>Flavobacteriaceae</taxon>
        <taxon>Aquimarina</taxon>
    </lineage>
</organism>
<dbReference type="PROSITE" id="PS51186">
    <property type="entry name" value="GNAT"/>
    <property type="match status" value="1"/>
</dbReference>
<sequence length="165" mass="18854">MSTDIAISNFTHQDWLVISEIYRQGIATGIATFETQIPSWEQWDATHITSCRFKAEMNNEIAGWAALSPVSKREVYRGVAEVSIYIASNFRKLGIGKLLLQYLIKESEAEGFWTLQAGIFSQNKASIALHKALGFREIGFREKVAKLHDIWYDNTLLERRSKKII</sequence>
<dbReference type="InterPro" id="IPR000182">
    <property type="entry name" value="GNAT_dom"/>
</dbReference>
<keyword evidence="1 4" id="KW-0808">Transferase</keyword>
<dbReference type="PANTHER" id="PTHR43072:SF23">
    <property type="entry name" value="UPF0039 PROTEIN C11D3.02C"/>
    <property type="match status" value="1"/>
</dbReference>
<dbReference type="SUPFAM" id="SSF55729">
    <property type="entry name" value="Acyl-CoA N-acyltransferases (Nat)"/>
    <property type="match status" value="1"/>
</dbReference>
<dbReference type="Gene3D" id="3.40.630.30">
    <property type="match status" value="1"/>
</dbReference>
<feature type="domain" description="N-acetyltransferase" evidence="3">
    <location>
        <begin position="5"/>
        <end position="157"/>
    </location>
</feature>
<dbReference type="AlphaFoldDB" id="A0A1M6L7L0"/>
<evidence type="ECO:0000313" key="5">
    <source>
        <dbReference type="Proteomes" id="UP000184432"/>
    </source>
</evidence>
<keyword evidence="2" id="KW-0012">Acyltransferase</keyword>
<accession>A0A1M6L7L0</accession>
<reference evidence="5" key="1">
    <citation type="submission" date="2016-11" db="EMBL/GenBank/DDBJ databases">
        <authorList>
            <person name="Varghese N."/>
            <person name="Submissions S."/>
        </authorList>
    </citation>
    <scope>NUCLEOTIDE SEQUENCE [LARGE SCALE GENOMIC DNA]</scope>
    <source>
        <strain evidence="5">DSM 22623</strain>
    </source>
</reference>
<name>A0A1M6L7L0_9FLAO</name>
<dbReference type="GO" id="GO:0016747">
    <property type="term" value="F:acyltransferase activity, transferring groups other than amino-acyl groups"/>
    <property type="evidence" value="ECO:0007669"/>
    <property type="project" value="InterPro"/>
</dbReference>
<dbReference type="STRING" id="570521.SAMN04488508_11439"/>
<dbReference type="PANTHER" id="PTHR43072">
    <property type="entry name" value="N-ACETYLTRANSFERASE"/>
    <property type="match status" value="1"/>
</dbReference>
<evidence type="ECO:0000313" key="4">
    <source>
        <dbReference type="EMBL" id="SHJ67185.1"/>
    </source>
</evidence>